<proteinExistence type="predicted"/>
<reference evidence="4" key="1">
    <citation type="submission" date="2018-10" db="EMBL/GenBank/DDBJ databases">
        <title>Transcriptome assembly of Aceria tosichella (Wheat curl mite) Type 2.</title>
        <authorList>
            <person name="Scully E.D."/>
            <person name="Geib S.M."/>
            <person name="Palmer N.A."/>
            <person name="Gupta A.K."/>
            <person name="Sarath G."/>
            <person name="Tatineni S."/>
        </authorList>
    </citation>
    <scope>NUCLEOTIDE SEQUENCE</scope>
    <source>
        <strain evidence="4">LincolnNE</strain>
    </source>
</reference>
<evidence type="ECO:0000256" key="2">
    <source>
        <dbReference type="SAM" id="MobiDB-lite"/>
    </source>
</evidence>
<protein>
    <submittedName>
        <fullName evidence="4">FCH domain only protein 2</fullName>
    </submittedName>
</protein>
<feature type="region of interest" description="Disordered" evidence="2">
    <location>
        <begin position="72"/>
        <end position="149"/>
    </location>
</feature>
<feature type="compositionally biased region" description="Low complexity" evidence="2">
    <location>
        <begin position="1"/>
        <end position="14"/>
    </location>
</feature>
<dbReference type="AlphaFoldDB" id="A0A6G1SCD3"/>
<evidence type="ECO:0000256" key="1">
    <source>
        <dbReference type="ARBA" id="ARBA00004283"/>
    </source>
</evidence>
<organism evidence="4">
    <name type="scientific">Aceria tosichella</name>
    <name type="common">wheat curl mite</name>
    <dbReference type="NCBI Taxonomy" id="561515"/>
    <lineage>
        <taxon>Eukaryota</taxon>
        <taxon>Metazoa</taxon>
        <taxon>Ecdysozoa</taxon>
        <taxon>Arthropoda</taxon>
        <taxon>Chelicerata</taxon>
        <taxon>Arachnida</taxon>
        <taxon>Acari</taxon>
        <taxon>Acariformes</taxon>
        <taxon>Trombidiformes</taxon>
        <taxon>Prostigmata</taxon>
        <taxon>Eupodina</taxon>
        <taxon>Eriophyoidea</taxon>
        <taxon>Eriophyidae</taxon>
        <taxon>Eriophyinae</taxon>
        <taxon>Aceriini</taxon>
        <taxon>Aceria</taxon>
    </lineage>
</organism>
<accession>A0A6G1SCD3</accession>
<dbReference type="InterPro" id="IPR028565">
    <property type="entry name" value="MHD"/>
</dbReference>
<sequence length="503" mass="55316">MNAPLSASSSAIGDSDSDWDDDDDFVAKKINIKIKPITQTTPGKINAPTDELKAIVGTWKSMGNINLVKPNSRRSQYVQHQQQAPSVPLAPLAPPPLSIPPTPLSIPPTPPPPSIPAPQPPSIPAPQPCHLQQQQLQQHHHQQQPDSYHHHHLLPVALAVQECLNVRTVIGLNGESSTSLIGHVKMAVPRKIIEMNSAQFENNDLILDISTPRAWSEFQLNEEFVRRLPMNGLDEHKPGVINGEFHLSPIDRSLSISSNLGASPSTRNTEKLAVDMKMVYSYSKSLTQHRPVSTYFLLPELLNYKISRSLKRQPGGDLPLSNGTAHLIHDDGQFDQCLNPIEPVAHWLCDLSVTKVRIDLECLEEKLNACGILPGDVKNIKISLRVNGGVESHQSKPPAVWSPIDSKLSWSFSDLNELIQISTHDGVTSCLAKFSLNDGPSTPDDMDIQFSIVGKTLSGTDIMLDENGVHGANNPYLITKRKFEVKTGRFKCEPPHSCPPLLV</sequence>
<name>A0A6G1SCD3_9ACAR</name>
<evidence type="ECO:0000259" key="3">
    <source>
        <dbReference type="PROSITE" id="PS51072"/>
    </source>
</evidence>
<feature type="compositionally biased region" description="Pro residues" evidence="2">
    <location>
        <begin position="91"/>
        <end position="127"/>
    </location>
</feature>
<dbReference type="GO" id="GO:0005905">
    <property type="term" value="C:clathrin-coated pit"/>
    <property type="evidence" value="ECO:0007669"/>
    <property type="project" value="UniProtKB-SubCell"/>
</dbReference>
<comment type="subcellular location">
    <subcellularLocation>
        <location evidence="1">Membrane</location>
        <location evidence="1">Clathrin-coated pit</location>
        <topology evidence="1">Peripheral membrane protein</topology>
        <orientation evidence="1">Cytoplasmic side</orientation>
    </subcellularLocation>
</comment>
<feature type="compositionally biased region" description="Low complexity" evidence="2">
    <location>
        <begin position="81"/>
        <end position="90"/>
    </location>
</feature>
<feature type="region of interest" description="Disordered" evidence="2">
    <location>
        <begin position="1"/>
        <end position="23"/>
    </location>
</feature>
<feature type="compositionally biased region" description="Low complexity" evidence="2">
    <location>
        <begin position="128"/>
        <end position="137"/>
    </location>
</feature>
<dbReference type="PROSITE" id="PS51072">
    <property type="entry name" value="MHD"/>
    <property type="match status" value="1"/>
</dbReference>
<evidence type="ECO:0000313" key="4">
    <source>
        <dbReference type="EMBL" id="MDE47881.1"/>
    </source>
</evidence>
<dbReference type="Pfam" id="PF10291">
    <property type="entry name" value="muHD"/>
    <property type="match status" value="1"/>
</dbReference>
<dbReference type="EMBL" id="GGYP01003110">
    <property type="protein sequence ID" value="MDE47881.1"/>
    <property type="molecule type" value="Transcribed_RNA"/>
</dbReference>
<feature type="domain" description="MHD" evidence="3">
    <location>
        <begin position="242"/>
        <end position="493"/>
    </location>
</feature>
<dbReference type="InterPro" id="IPR018808">
    <property type="entry name" value="Muniscin_C"/>
</dbReference>
<gene>
    <name evidence="4" type="primary">Fcho2</name>
    <name evidence="4" type="ORF">g.8806</name>
</gene>